<dbReference type="SMART" id="SM01346">
    <property type="entry name" value="DUF3385"/>
    <property type="match status" value="1"/>
</dbReference>
<evidence type="ECO:0000259" key="11">
    <source>
        <dbReference type="PROSITE" id="PS51189"/>
    </source>
</evidence>
<keyword evidence="4 10" id="KW-0547">Nucleotide-binding</keyword>
<keyword evidence="2 10" id="KW-0808">Transferase</keyword>
<dbReference type="InterPro" id="IPR016024">
    <property type="entry name" value="ARM-type_fold"/>
</dbReference>
<keyword evidence="10" id="KW-0723">Serine/threonine-protein kinase</keyword>
<dbReference type="EMBL" id="JAODUO010000250">
    <property type="protein sequence ID" value="KAK2184839.1"/>
    <property type="molecule type" value="Genomic_DNA"/>
</dbReference>
<dbReference type="GO" id="GO:0004674">
    <property type="term" value="F:protein serine/threonine kinase activity"/>
    <property type="evidence" value="ECO:0007669"/>
    <property type="project" value="UniProtKB-KW"/>
</dbReference>
<evidence type="ECO:0000256" key="1">
    <source>
        <dbReference type="ARBA" id="ARBA00011031"/>
    </source>
</evidence>
<dbReference type="SUPFAM" id="SSF48371">
    <property type="entry name" value="ARM repeat"/>
    <property type="match status" value="1"/>
</dbReference>
<dbReference type="InterPro" id="IPR057564">
    <property type="entry name" value="HEAT_ATR"/>
</dbReference>
<evidence type="ECO:0000256" key="5">
    <source>
        <dbReference type="ARBA" id="ARBA00022777"/>
    </source>
</evidence>
<dbReference type="GO" id="GO:0031931">
    <property type="term" value="C:TORC1 complex"/>
    <property type="evidence" value="ECO:0007669"/>
    <property type="project" value="TreeGrafter"/>
</dbReference>
<dbReference type="InterPro" id="IPR011989">
    <property type="entry name" value="ARM-like"/>
</dbReference>
<evidence type="ECO:0000256" key="8">
    <source>
        <dbReference type="ARBA" id="ARBA00047899"/>
    </source>
</evidence>
<evidence type="ECO:0000313" key="12">
    <source>
        <dbReference type="EMBL" id="KAK2184839.1"/>
    </source>
</evidence>
<dbReference type="SMART" id="SM01345">
    <property type="entry name" value="Rapamycin_bind"/>
    <property type="match status" value="1"/>
</dbReference>
<dbReference type="GO" id="GO:0051240">
    <property type="term" value="P:positive regulation of multicellular organismal process"/>
    <property type="evidence" value="ECO:0007669"/>
    <property type="project" value="UniProtKB-ARBA"/>
</dbReference>
<dbReference type="GO" id="GO:0005737">
    <property type="term" value="C:cytoplasm"/>
    <property type="evidence" value="ECO:0007669"/>
    <property type="project" value="TreeGrafter"/>
</dbReference>
<protein>
    <recommendedName>
        <fullName evidence="10">Serine/threonine-protein kinase TOR</fullName>
        <ecNumber evidence="10">2.7.11.1</ecNumber>
    </recommendedName>
</protein>
<dbReference type="FunFam" id="1.25.10.10:FF:000060">
    <property type="entry name" value="Serine/threonine-protein kinase mTOR"/>
    <property type="match status" value="1"/>
</dbReference>
<proteinExistence type="inferred from homology"/>
<keyword evidence="3" id="KW-0677">Repeat</keyword>
<dbReference type="InterPro" id="IPR003151">
    <property type="entry name" value="PIK-rel_kinase_FAT"/>
</dbReference>
<dbReference type="GO" id="GO:0016242">
    <property type="term" value="P:negative regulation of macroautophagy"/>
    <property type="evidence" value="ECO:0007669"/>
    <property type="project" value="TreeGrafter"/>
</dbReference>
<dbReference type="GO" id="GO:0031932">
    <property type="term" value="C:TORC2 complex"/>
    <property type="evidence" value="ECO:0007669"/>
    <property type="project" value="TreeGrafter"/>
</dbReference>
<dbReference type="Pfam" id="PF02259">
    <property type="entry name" value="FAT"/>
    <property type="match status" value="1"/>
</dbReference>
<evidence type="ECO:0000256" key="4">
    <source>
        <dbReference type="ARBA" id="ARBA00022741"/>
    </source>
</evidence>
<evidence type="ECO:0000256" key="6">
    <source>
        <dbReference type="ARBA" id="ARBA00022803"/>
    </source>
</evidence>
<dbReference type="Gene3D" id="1.25.40.10">
    <property type="entry name" value="Tetratricopeptide repeat domain"/>
    <property type="match status" value="1"/>
</dbReference>
<comment type="similarity">
    <text evidence="1 10">Belongs to the PI3/PI4-kinase family.</text>
</comment>
<keyword evidence="13" id="KW-1185">Reference proteome</keyword>
<dbReference type="InterPro" id="IPR014009">
    <property type="entry name" value="PIK_FAT"/>
</dbReference>
<dbReference type="GO" id="GO:0044877">
    <property type="term" value="F:protein-containing complex binding"/>
    <property type="evidence" value="ECO:0007669"/>
    <property type="project" value="InterPro"/>
</dbReference>
<feature type="domain" description="FAT" evidence="11">
    <location>
        <begin position="1354"/>
        <end position="1913"/>
    </location>
</feature>
<dbReference type="Pfam" id="PF11865">
    <property type="entry name" value="mTOR_dom"/>
    <property type="match status" value="1"/>
</dbReference>
<dbReference type="GO" id="GO:0038202">
    <property type="term" value="P:TORC1 signaling"/>
    <property type="evidence" value="ECO:0007669"/>
    <property type="project" value="TreeGrafter"/>
</dbReference>
<comment type="catalytic activity">
    <reaction evidence="9">
        <text>L-seryl-[protein] + ATP = O-phospho-L-seryl-[protein] + ADP + H(+)</text>
        <dbReference type="Rhea" id="RHEA:17989"/>
        <dbReference type="Rhea" id="RHEA-COMP:9863"/>
        <dbReference type="Rhea" id="RHEA-COMP:11604"/>
        <dbReference type="ChEBI" id="CHEBI:15378"/>
        <dbReference type="ChEBI" id="CHEBI:29999"/>
        <dbReference type="ChEBI" id="CHEBI:30616"/>
        <dbReference type="ChEBI" id="CHEBI:83421"/>
        <dbReference type="ChEBI" id="CHEBI:456216"/>
        <dbReference type="EC" id="2.7.11.1"/>
    </reaction>
</comment>
<evidence type="ECO:0000256" key="7">
    <source>
        <dbReference type="ARBA" id="ARBA00022840"/>
    </source>
</evidence>
<dbReference type="FunFam" id="1.20.120.150:FF:000001">
    <property type="entry name" value="Serine/threonine-protein kinase TOR"/>
    <property type="match status" value="1"/>
</dbReference>
<dbReference type="InterPro" id="IPR011990">
    <property type="entry name" value="TPR-like_helical_dom_sf"/>
</dbReference>
<reference evidence="12" key="1">
    <citation type="journal article" date="2023" name="Mol. Biol. Evol.">
        <title>Third-Generation Sequencing Reveals the Adaptive Role of the Epigenome in Three Deep-Sea Polychaetes.</title>
        <authorList>
            <person name="Perez M."/>
            <person name="Aroh O."/>
            <person name="Sun Y."/>
            <person name="Lan Y."/>
            <person name="Juniper S.K."/>
            <person name="Young C.R."/>
            <person name="Angers B."/>
            <person name="Qian P.Y."/>
        </authorList>
    </citation>
    <scope>NUCLEOTIDE SEQUENCE</scope>
    <source>
        <strain evidence="12">R07B-5</strain>
    </source>
</reference>
<comment type="caution">
    <text evidence="12">The sequence shown here is derived from an EMBL/GenBank/DDBJ whole genome shotgun (WGS) entry which is preliminary data.</text>
</comment>
<gene>
    <name evidence="12" type="ORF">NP493_250g01020</name>
</gene>
<dbReference type="SUPFAM" id="SSF47212">
    <property type="entry name" value="FKBP12-rapamycin-binding domain of FKBP-rapamycin-associated protein (FRAP)"/>
    <property type="match status" value="1"/>
</dbReference>
<keyword evidence="5 10" id="KW-0418">Kinase</keyword>
<dbReference type="Pfam" id="PF23593">
    <property type="entry name" value="HEAT_ATR"/>
    <property type="match status" value="1"/>
</dbReference>
<keyword evidence="7 10" id="KW-0067">ATP-binding</keyword>
<evidence type="ECO:0000256" key="2">
    <source>
        <dbReference type="ARBA" id="ARBA00022679"/>
    </source>
</evidence>
<dbReference type="PANTHER" id="PTHR11139:SF9">
    <property type="entry name" value="SERINE_THREONINE-PROTEIN KINASE MTOR"/>
    <property type="match status" value="1"/>
</dbReference>
<dbReference type="InterPro" id="IPR009076">
    <property type="entry name" value="FRB_dom"/>
</dbReference>
<dbReference type="GO" id="GO:0051094">
    <property type="term" value="P:positive regulation of developmental process"/>
    <property type="evidence" value="ECO:0007669"/>
    <property type="project" value="UniProtKB-ARBA"/>
</dbReference>
<accession>A0AAD9NYL1</accession>
<dbReference type="Gene3D" id="1.20.120.150">
    <property type="entry name" value="FKBP12-rapamycin binding domain"/>
    <property type="match status" value="1"/>
</dbReference>
<dbReference type="GO" id="GO:0005634">
    <property type="term" value="C:nucleus"/>
    <property type="evidence" value="ECO:0007669"/>
    <property type="project" value="TreeGrafter"/>
</dbReference>
<organism evidence="12 13">
    <name type="scientific">Ridgeia piscesae</name>
    <name type="common">Tubeworm</name>
    <dbReference type="NCBI Taxonomy" id="27915"/>
    <lineage>
        <taxon>Eukaryota</taxon>
        <taxon>Metazoa</taxon>
        <taxon>Spiralia</taxon>
        <taxon>Lophotrochozoa</taxon>
        <taxon>Annelida</taxon>
        <taxon>Polychaeta</taxon>
        <taxon>Sedentaria</taxon>
        <taxon>Canalipalpata</taxon>
        <taxon>Sabellida</taxon>
        <taxon>Siboglinidae</taxon>
        <taxon>Ridgeia</taxon>
    </lineage>
</organism>
<dbReference type="InterPro" id="IPR050517">
    <property type="entry name" value="DDR_Repair_Kinase"/>
</dbReference>
<dbReference type="PANTHER" id="PTHR11139">
    <property type="entry name" value="ATAXIA TELANGIECTASIA MUTATED ATM -RELATED"/>
    <property type="match status" value="1"/>
</dbReference>
<dbReference type="Gene3D" id="1.25.10.10">
    <property type="entry name" value="Leucine-rich Repeat Variant"/>
    <property type="match status" value="4"/>
</dbReference>
<dbReference type="InterPro" id="IPR024585">
    <property type="entry name" value="mTOR_dom"/>
</dbReference>
<dbReference type="GO" id="GO:0008361">
    <property type="term" value="P:regulation of cell size"/>
    <property type="evidence" value="ECO:0007669"/>
    <property type="project" value="UniProtKB-ARBA"/>
</dbReference>
<evidence type="ECO:0000256" key="10">
    <source>
        <dbReference type="RuleBase" id="RU364109"/>
    </source>
</evidence>
<evidence type="ECO:0000256" key="9">
    <source>
        <dbReference type="ARBA" id="ARBA00048679"/>
    </source>
</evidence>
<name>A0AAD9NYL1_RIDPI</name>
<comment type="catalytic activity">
    <reaction evidence="8 10">
        <text>L-threonyl-[protein] + ATP = O-phospho-L-threonyl-[protein] + ADP + H(+)</text>
        <dbReference type="Rhea" id="RHEA:46608"/>
        <dbReference type="Rhea" id="RHEA-COMP:11060"/>
        <dbReference type="Rhea" id="RHEA-COMP:11605"/>
        <dbReference type="ChEBI" id="CHEBI:15378"/>
        <dbReference type="ChEBI" id="CHEBI:30013"/>
        <dbReference type="ChEBI" id="CHEBI:30616"/>
        <dbReference type="ChEBI" id="CHEBI:61977"/>
        <dbReference type="ChEBI" id="CHEBI:456216"/>
        <dbReference type="EC" id="2.7.11.1"/>
    </reaction>
</comment>
<dbReference type="FunFam" id="1.25.10.10:FF:000094">
    <property type="entry name" value="Serine/threonine-protein kinase mTOR"/>
    <property type="match status" value="1"/>
</dbReference>
<dbReference type="EC" id="2.7.11.1" evidence="10"/>
<keyword evidence="6" id="KW-0802">TPR repeat</keyword>
<evidence type="ECO:0000313" key="13">
    <source>
        <dbReference type="Proteomes" id="UP001209878"/>
    </source>
</evidence>
<sequence length="2087" mass="237263">MTSLMHQFVSGLKSRNEETRTRAVRDLNHYVSTELREVNVDDLTTFMDEFNHQIFEMVSSRDVNEWKGGILAIVSLIGVDFGNMSTRISRFANHLRNLLPCNDAIVMEMAAKAVGRLALASGTCTAEYVEYEVKRAFEWLNTDTKDERQDGRRHAAVLVLRELALCTPTFFFQQVQQFFECIFNAVRDPKVNIRDGAVAALRAALIVTSQRENKQKENTHYYQQCFEEVEKPFDEALGRERRMNRDDWIHGSLLVVNELLRCSNVEGERIRQEMEEVYQQQKCHDRVTKDVQFSKSKRRHNATLLNLHHKKSPLEVSGVSSGAQKPTILESRTCKKLMNEKFQRICRFVLGHRNCRSGFIQQTLLAVLPRLAAFNPRLFTASYLDDSMMYLLGCLRRDRERSAAFQAIGLLAISVHEDINKHLPKVMEFIRSSLPSKDMPQKKQKSLVVDPTVFTCISMLAKAMGPNIVQDIRDLLDAMMAVGLSPALTAALRDLATQIPQLKENIQEGLLQMLSLVLMGHPLRHPGAPQGSLLVALPSSSSMSSLHPEYNDVTSLTLALRTLGSFDFEGHSLTQFVRHCAEHFLSSDHKEVRMEAVRTCSCLLTPSLRLLASQHNHMSMSAMNTVADVLNKLLLVGITDSDPDIRYCVLLSLDERFDPHLAQAENLSALFVALNDEVFEIRELAICTVGRLSSMNPAYVMPSLRKTLIQILTELEYSGVGRNKEQAARMLGHLVSTAHRLIRPYMEPILKVLIPKLKESDPNPGVVISVLAAIGEQAQVSGVEMKRWMDDLLPIILDMLQDSSSLQKREVALWTLGQLVESTAYVIETYQKFPTLLEVLLNFLKTEQAISIRREAIRVLGLLGALDPYKHKISLGQIDTQSDSGAVLSMSETKPGQDSELGGEYSTSEMLVNMNTATLEEFYPAVAIATLLRIIKDLSLSQHHTMVVQAITFIFKSLGIKCVPYIAQVVPAYLHVIRTSDATFREFLFQQLGVIIAIVKQHIRNYLDDIFTLIKDYWTINSPMQNTIILLLEQIVSALGTEFKIYLPQVVPQVLKVFMHDNSPGRSITSKLLGALQLFGANLDDYLHLLLPPVVKLFDSADVPIPVRRIALESIDKFTDTLDLTDYASRIIHPLVRTLDTTPELQSVAMDALASLVAQLNRKYEIFIPMVNRVLARHRIKHQRYEVLLCRIVKGTVIAEEEADPLLMKHRSQRYKASSAASDQSSETATIKKLHVSSANLQRAWIATRRVSKDDWIEWLRRLSIELLKESPSPALRSCWALAQTYNPLARNLFNAAFVSCWTELSETQQDELIESLEQALTSQDIPEITQTLLNLAEFMEHCDKGPLPLDATLLGERAIKCRAFAKALHYKEEDFHHGPTTQILESLISINNKLQQQEAASGVLDYAMKHHQADIKVEERWYEKLHEWEKAYAAYDKKQEENPDDINYLLGRMRCLEALGDWERLHEVASYRWPVVTDHDRQKMSRMAAAAAWGLGQWDCMEEYSCMIPRDTYDGAFYRAVLALHMDQFALAQQCIDKARDILDTELTAMVGESYSRAYGAMVNVQMLSELEEVIQYKLVQDRRETIETMWWDRLQGCQRVVEDWQRILQVRSLVVTPQEDMKTWLKYASLCRKTRRLALSNKTLVMLLGSDPAESPKDPIPTKNPLVTYAYLKHMYKTNKKTEALHHMQIFVQHSLHPQAAQLVSSDNAQQRTETDQLLARCYLKLGDWTENTQGLSEASIPQVLQYYHTATQHDKSWYKAWHAYAYMNYEAVLFYKQQQASGQDQSPGDINKTPPDDTGKGCVKQYGYCIAAVQGFFKSIALSTSHSLQDTLRLLTLWFDHGQGPEVNDALIEGLKTIQIDNWLQVIPQLIARIDTSRQLVGRLIQQLLMDIGKQHPQALIYPLMVACKSSSPARQNAANKVLTSMCEHSSTLVQQAMLVSEELIRVAILWHELWHEGLEEASRLYFGECNVKGMFATLEPLHQMMERGPHTLKETSFNQAYGRDLMEAQEWCRKYQRSNNVKDLTQAWDLYYHVFRRISKQLPQVSLSPLTDSLSQVSLGPLLLGINVTGKSWATSSQHNCSR</sequence>
<dbReference type="PROSITE" id="PS51189">
    <property type="entry name" value="FAT"/>
    <property type="match status" value="1"/>
</dbReference>
<dbReference type="GO" id="GO:0005524">
    <property type="term" value="F:ATP binding"/>
    <property type="evidence" value="ECO:0007669"/>
    <property type="project" value="UniProtKB-KW"/>
</dbReference>
<dbReference type="Proteomes" id="UP001209878">
    <property type="component" value="Unassembled WGS sequence"/>
</dbReference>
<dbReference type="InterPro" id="IPR036738">
    <property type="entry name" value="FRB_sf"/>
</dbReference>
<dbReference type="GO" id="GO:0051896">
    <property type="term" value="P:regulation of phosphatidylinositol 3-kinase/protein kinase B signal transduction"/>
    <property type="evidence" value="ECO:0007669"/>
    <property type="project" value="UniProtKB-ARBA"/>
</dbReference>
<dbReference type="Pfam" id="PF08771">
    <property type="entry name" value="FRB_dom"/>
    <property type="match status" value="1"/>
</dbReference>
<evidence type="ECO:0000256" key="3">
    <source>
        <dbReference type="ARBA" id="ARBA00022737"/>
    </source>
</evidence>